<dbReference type="Gene3D" id="3.30.365.10">
    <property type="entry name" value="Aldehyde oxidase/xanthine dehydrogenase, molybdopterin binding domain"/>
    <property type="match status" value="4"/>
</dbReference>
<dbReference type="PANTHER" id="PTHR47495:SF1">
    <property type="entry name" value="BLL3820 PROTEIN"/>
    <property type="match status" value="1"/>
</dbReference>
<dbReference type="InterPro" id="IPR008274">
    <property type="entry name" value="AldOxase/xan_DH_MoCoBD1"/>
</dbReference>
<evidence type="ECO:0000313" key="3">
    <source>
        <dbReference type="EMBL" id="GGO48784.1"/>
    </source>
</evidence>
<feature type="domain" description="Aldehyde oxidase/xanthine dehydrogenase a/b hammerhead" evidence="2">
    <location>
        <begin position="256"/>
        <end position="335"/>
    </location>
</feature>
<gene>
    <name evidence="3" type="ORF">GCM10012286_45200</name>
</gene>
<evidence type="ECO:0000256" key="1">
    <source>
        <dbReference type="SAM" id="MobiDB-lite"/>
    </source>
</evidence>
<name>A0ABQ2M9S5_9ACTN</name>
<dbReference type="EMBL" id="BMNG01000010">
    <property type="protein sequence ID" value="GGO48784.1"/>
    <property type="molecule type" value="Genomic_DNA"/>
</dbReference>
<dbReference type="InterPro" id="IPR006311">
    <property type="entry name" value="TAT_signal"/>
</dbReference>
<comment type="caution">
    <text evidence="3">The sequence shown here is derived from an EMBL/GenBank/DDBJ whole genome shotgun (WGS) entry which is preliminary data.</text>
</comment>
<dbReference type="InterPro" id="IPR000674">
    <property type="entry name" value="Ald_Oxase/Xan_DH_a/b"/>
</dbReference>
<reference evidence="4" key="1">
    <citation type="journal article" date="2019" name="Int. J. Syst. Evol. Microbiol.">
        <title>The Global Catalogue of Microorganisms (GCM) 10K type strain sequencing project: providing services to taxonomists for standard genome sequencing and annotation.</title>
        <authorList>
            <consortium name="The Broad Institute Genomics Platform"/>
            <consortium name="The Broad Institute Genome Sequencing Center for Infectious Disease"/>
            <person name="Wu L."/>
            <person name="Ma J."/>
        </authorList>
    </citation>
    <scope>NUCLEOTIDE SEQUENCE [LARGE SCALE GENOMIC DNA]</scope>
    <source>
        <strain evidence="4">CGMCC 4.7349</strain>
    </source>
</reference>
<dbReference type="InterPro" id="IPR037165">
    <property type="entry name" value="AldOxase/xan_DH_Mopterin-bd_sf"/>
</dbReference>
<dbReference type="InterPro" id="IPR046867">
    <property type="entry name" value="AldOxase/xan_DH_MoCoBD2"/>
</dbReference>
<dbReference type="InterPro" id="IPR052516">
    <property type="entry name" value="N-heterocyclic_Hydroxylase"/>
</dbReference>
<sequence length="794" mass="84430">MNVRRNGTFGATTGVDRSPGSEPGAKSDVKSDAKSDAPGLGRRRFLGYVLAAPTLVTAAEIGPAAPTADAAEIPSVEITELVDLNDVMTLAALPTSNLITIEVHKDGTVSFALPRAEVGQGITTSTAMLIAEELDVPLDRVRVTLADARPELLFNQLTGASNTTISTYTPIRVAAAVARGRLLRAAAIALDAAITDLTLKAGVITDLVGGSIGIGELAEKAASGKAQRVSVDLKEREQFKVIGRPQNRIDALAAVTGRKKFAMDLDVPDARPTMVCRPPTINGKVGSVANLDEVRAMPGVSDVGVISTGVAVRARTFGQCIDAVRALRVSWKPGAAAGKSDESVLKKLRAAELPIGLLPPLTPSVEETFTFHFRSNSALEPNCAIADVRSDRAEIWSGLKAPIVAKQAIAARLGLPQSAVTVHVTEGGGSFGRKLFFDAALEAAEISKEFGKPVKLMWHRADDSRQGRAHPMATSRVRAAYLGNTVLGFRQRHTSVSTDLSHGLGEVFTALAAKLPVGDIGFSQTFFHLSQSMPYNFGTHSRLLSETDKSFNTGSMRGVYSPDVVCARELIVDRLAAKMGKDPFRFRRDFLRGERARAVLEKVAEVGDWGRTMPAGTAQAVAFHSEYHSVSAVLVEIDCRPETVDRPIRDGVTGPRVTKVVFAVDVGLTVNPRGLEAQMMGGVMDGIAQTLTSSLHLRDGHFLEASWDNYFYTRQWNTPPELKIIVMPSTTDEPGGAGELAVAASMAAVACAYGRATGTMPTSFPINHGTLSFVPKPTVPPVPASPTDGLDHVR</sequence>
<dbReference type="PIRSF" id="PIRSF036389">
    <property type="entry name" value="IOR_B"/>
    <property type="match status" value="1"/>
</dbReference>
<proteinExistence type="predicted"/>
<dbReference type="PANTHER" id="PTHR47495">
    <property type="entry name" value="ALDEHYDE DEHYDROGENASE"/>
    <property type="match status" value="1"/>
</dbReference>
<evidence type="ECO:0000259" key="2">
    <source>
        <dbReference type="SMART" id="SM01008"/>
    </source>
</evidence>
<dbReference type="Gene3D" id="3.90.1170.50">
    <property type="entry name" value="Aldehyde oxidase/xanthine dehydrogenase, a/b hammerhead"/>
    <property type="match status" value="1"/>
</dbReference>
<dbReference type="PROSITE" id="PS51318">
    <property type="entry name" value="TAT"/>
    <property type="match status" value="1"/>
</dbReference>
<feature type="region of interest" description="Disordered" evidence="1">
    <location>
        <begin position="1"/>
        <end position="36"/>
    </location>
</feature>
<protein>
    <submittedName>
        <fullName evidence="3">Isoquinoline 1-oxidoreductase subunit beta</fullName>
    </submittedName>
</protein>
<dbReference type="SMART" id="SM01008">
    <property type="entry name" value="Ald_Xan_dh_C"/>
    <property type="match status" value="1"/>
</dbReference>
<organism evidence="3 4">
    <name type="scientific">Streptomyces lasiicapitis</name>
    <dbReference type="NCBI Taxonomy" id="1923961"/>
    <lineage>
        <taxon>Bacteria</taxon>
        <taxon>Bacillati</taxon>
        <taxon>Actinomycetota</taxon>
        <taxon>Actinomycetes</taxon>
        <taxon>Kitasatosporales</taxon>
        <taxon>Streptomycetaceae</taxon>
        <taxon>Streptomyces</taxon>
    </lineage>
</organism>
<dbReference type="InterPro" id="IPR012368">
    <property type="entry name" value="OxRdtase_Mopterin-bd_su_IorB"/>
</dbReference>
<dbReference type="Pfam" id="PF20256">
    <property type="entry name" value="MoCoBD_2"/>
    <property type="match status" value="2"/>
</dbReference>
<keyword evidence="4" id="KW-1185">Reference proteome</keyword>
<dbReference type="Pfam" id="PF02738">
    <property type="entry name" value="MoCoBD_1"/>
    <property type="match status" value="1"/>
</dbReference>
<evidence type="ECO:0000313" key="4">
    <source>
        <dbReference type="Proteomes" id="UP000656881"/>
    </source>
</evidence>
<dbReference type="SUPFAM" id="SSF56003">
    <property type="entry name" value="Molybdenum cofactor-binding domain"/>
    <property type="match status" value="2"/>
</dbReference>
<accession>A0ABQ2M9S5</accession>
<dbReference type="Proteomes" id="UP000656881">
    <property type="component" value="Unassembled WGS sequence"/>
</dbReference>
<feature type="compositionally biased region" description="Basic and acidic residues" evidence="1">
    <location>
        <begin position="25"/>
        <end position="35"/>
    </location>
</feature>
<dbReference type="RefSeq" id="WP_189175390.1">
    <property type="nucleotide sequence ID" value="NZ_BMNG01000010.1"/>
</dbReference>